<keyword evidence="9" id="KW-0443">Lipid metabolism</keyword>
<evidence type="ECO:0000256" key="11">
    <source>
        <dbReference type="ARBA" id="ARBA00023209"/>
    </source>
</evidence>
<keyword evidence="7 15" id="KW-0812">Transmembrane</keyword>
<comment type="pathway">
    <text evidence="3">Lipid metabolism.</text>
</comment>
<comment type="subcellular location">
    <subcellularLocation>
        <location evidence="2">Membrane</location>
        <topology evidence="2">Multi-pass membrane protein</topology>
    </subcellularLocation>
</comment>
<dbReference type="Proteomes" id="UP001057134">
    <property type="component" value="Chromosome"/>
</dbReference>
<protein>
    <recommendedName>
        <fullName evidence="13">Phosphatidylglycerophosphate synthase</fullName>
    </recommendedName>
</protein>
<evidence type="ECO:0000256" key="9">
    <source>
        <dbReference type="ARBA" id="ARBA00023098"/>
    </source>
</evidence>
<keyword evidence="17" id="KW-1185">Reference proteome</keyword>
<dbReference type="PROSITE" id="PS00379">
    <property type="entry name" value="CDP_ALCOHOL_P_TRANSF"/>
    <property type="match status" value="1"/>
</dbReference>
<dbReference type="InterPro" id="IPR048254">
    <property type="entry name" value="CDP_ALCOHOL_P_TRANSF_CS"/>
</dbReference>
<name>A0ABY4RSN9_9BACL</name>
<evidence type="ECO:0000313" key="17">
    <source>
        <dbReference type="Proteomes" id="UP001057134"/>
    </source>
</evidence>
<dbReference type="Pfam" id="PF01066">
    <property type="entry name" value="CDP-OH_P_transf"/>
    <property type="match status" value="1"/>
</dbReference>
<evidence type="ECO:0000256" key="3">
    <source>
        <dbReference type="ARBA" id="ARBA00005189"/>
    </source>
</evidence>
<accession>A0ABY4RSN9</accession>
<keyword evidence="12" id="KW-1208">Phospholipid metabolism</keyword>
<proteinExistence type="inferred from homology"/>
<dbReference type="InterPro" id="IPR043130">
    <property type="entry name" value="CDP-OH_PTrfase_TM_dom"/>
</dbReference>
<organism evidence="16 17">
    <name type="scientific">Paenibacillus konkukensis</name>
    <dbReference type="NCBI Taxonomy" id="2020716"/>
    <lineage>
        <taxon>Bacteria</taxon>
        <taxon>Bacillati</taxon>
        <taxon>Bacillota</taxon>
        <taxon>Bacilli</taxon>
        <taxon>Bacillales</taxon>
        <taxon>Paenibacillaceae</taxon>
        <taxon>Paenibacillus</taxon>
    </lineage>
</organism>
<evidence type="ECO:0000313" key="16">
    <source>
        <dbReference type="EMBL" id="UQZ84419.1"/>
    </source>
</evidence>
<comment type="function">
    <text evidence="1">This protein catalyzes the committed step to the synthesis of the acidic phospholipids.</text>
</comment>
<keyword evidence="10 15" id="KW-0472">Membrane</keyword>
<dbReference type="InterPro" id="IPR050324">
    <property type="entry name" value="CDP-alcohol_PTase-I"/>
</dbReference>
<evidence type="ECO:0000256" key="5">
    <source>
        <dbReference type="ARBA" id="ARBA00022516"/>
    </source>
</evidence>
<reference evidence="16" key="1">
    <citation type="submission" date="2018-02" db="EMBL/GenBank/DDBJ databases">
        <authorList>
            <person name="Kim S.-K."/>
            <person name="Jung H.-I."/>
            <person name="Lee S.-W."/>
        </authorList>
    </citation>
    <scope>NUCLEOTIDE SEQUENCE</scope>
    <source>
        <strain evidence="16">SK3146</strain>
    </source>
</reference>
<dbReference type="EMBL" id="CP027059">
    <property type="protein sequence ID" value="UQZ84419.1"/>
    <property type="molecule type" value="Genomic_DNA"/>
</dbReference>
<feature type="transmembrane region" description="Helical" evidence="15">
    <location>
        <begin position="114"/>
        <end position="137"/>
    </location>
</feature>
<evidence type="ECO:0000256" key="15">
    <source>
        <dbReference type="SAM" id="Phobius"/>
    </source>
</evidence>
<dbReference type="RefSeq" id="WP_434006799.1">
    <property type="nucleotide sequence ID" value="NZ_CP027059.1"/>
</dbReference>
<evidence type="ECO:0000256" key="4">
    <source>
        <dbReference type="ARBA" id="ARBA00010441"/>
    </source>
</evidence>
<evidence type="ECO:0000256" key="13">
    <source>
        <dbReference type="ARBA" id="ARBA00033018"/>
    </source>
</evidence>
<evidence type="ECO:0000256" key="10">
    <source>
        <dbReference type="ARBA" id="ARBA00023136"/>
    </source>
</evidence>
<evidence type="ECO:0000256" key="12">
    <source>
        <dbReference type="ARBA" id="ARBA00023264"/>
    </source>
</evidence>
<sequence>MLNLPNLLTVCRFLLIPVYITVFESGYMKTSFLVLLAAGLTDVLDGYIARKRKLVTQLGSMLDPLADKSMMITVILSLVFSGMISWEAAVAMFLRDAGMIVGSAIFHFRGKRTVPANAMGKLTTVLYYIAILLIIFQLPYAHVYLWFVIIVSFITSFIYIYQFNSINREKSSLRTKSDKSFHKEL</sequence>
<reference evidence="16" key="2">
    <citation type="journal article" date="2021" name="J Anim Sci Technol">
        <title>Complete genome sequence of Paenibacillus konkukensis sp. nov. SK3146 as a potential probiotic strain.</title>
        <authorList>
            <person name="Jung H.I."/>
            <person name="Park S."/>
            <person name="Niu K.M."/>
            <person name="Lee S.W."/>
            <person name="Kothari D."/>
            <person name="Yi K.J."/>
            <person name="Kim S.K."/>
        </authorList>
    </citation>
    <scope>NUCLEOTIDE SEQUENCE</scope>
    <source>
        <strain evidence="16">SK3146</strain>
    </source>
</reference>
<dbReference type="InterPro" id="IPR000462">
    <property type="entry name" value="CDP-OH_P_trans"/>
</dbReference>
<feature type="transmembrane region" description="Helical" evidence="15">
    <location>
        <begin position="69"/>
        <end position="94"/>
    </location>
</feature>
<dbReference type="InterPro" id="IPR004570">
    <property type="entry name" value="Phosphatidylglycerol_P_synth"/>
</dbReference>
<dbReference type="GO" id="GO:0008444">
    <property type="term" value="F:CDP-diacylglycerol-glycerol-3-phosphate 3-phosphatidyltransferase activity"/>
    <property type="evidence" value="ECO:0007669"/>
    <property type="project" value="UniProtKB-EC"/>
</dbReference>
<evidence type="ECO:0000256" key="2">
    <source>
        <dbReference type="ARBA" id="ARBA00004141"/>
    </source>
</evidence>
<dbReference type="PIRSF" id="PIRSF000847">
    <property type="entry name" value="Phos_ph_gly_syn"/>
    <property type="match status" value="1"/>
</dbReference>
<evidence type="ECO:0000256" key="6">
    <source>
        <dbReference type="ARBA" id="ARBA00022679"/>
    </source>
</evidence>
<keyword evidence="8 15" id="KW-1133">Transmembrane helix</keyword>
<dbReference type="PANTHER" id="PTHR14269:SF11">
    <property type="entry name" value="CDP-DIACYLGLYCEROL--GLYCEROL-3-PHOSPHATE 3-PHOSPHATIDYLTRANSFERASE"/>
    <property type="match status" value="1"/>
</dbReference>
<evidence type="ECO:0000256" key="14">
    <source>
        <dbReference type="RuleBase" id="RU003750"/>
    </source>
</evidence>
<feature type="transmembrane region" description="Helical" evidence="15">
    <location>
        <begin position="143"/>
        <end position="161"/>
    </location>
</feature>
<comment type="similarity">
    <text evidence="4 14">Belongs to the CDP-alcohol phosphatidyltransferase class-I family.</text>
</comment>
<evidence type="ECO:0000256" key="7">
    <source>
        <dbReference type="ARBA" id="ARBA00022692"/>
    </source>
</evidence>
<dbReference type="Gene3D" id="1.20.120.1760">
    <property type="match status" value="1"/>
</dbReference>
<gene>
    <name evidence="16" type="primary">pgsA_1</name>
    <name evidence="16" type="ORF">SK3146_03665</name>
</gene>
<keyword evidence="11" id="KW-0594">Phospholipid biosynthesis</keyword>
<keyword evidence="5" id="KW-0444">Lipid biosynthesis</keyword>
<evidence type="ECO:0000256" key="8">
    <source>
        <dbReference type="ARBA" id="ARBA00022989"/>
    </source>
</evidence>
<dbReference type="PANTHER" id="PTHR14269">
    <property type="entry name" value="CDP-DIACYLGLYCEROL--GLYCEROL-3-PHOSPHATE 3-PHOSPHATIDYLTRANSFERASE-RELATED"/>
    <property type="match status" value="1"/>
</dbReference>
<evidence type="ECO:0000256" key="1">
    <source>
        <dbReference type="ARBA" id="ARBA00003973"/>
    </source>
</evidence>
<keyword evidence="6 14" id="KW-0808">Transferase</keyword>